<name>A0A7X9IJ27_9DELT</name>
<keyword evidence="4" id="KW-0482">Metalloprotease</keyword>
<keyword evidence="3" id="KW-0862">Zinc</keyword>
<protein>
    <submittedName>
        <fullName evidence="7">M4 family metallopeptidase</fullName>
    </submittedName>
</protein>
<evidence type="ECO:0000313" key="7">
    <source>
        <dbReference type="EMBL" id="NMC62200.1"/>
    </source>
</evidence>
<evidence type="ECO:0000259" key="6">
    <source>
        <dbReference type="Pfam" id="PF02868"/>
    </source>
</evidence>
<dbReference type="GO" id="GO:0006508">
    <property type="term" value="P:proteolysis"/>
    <property type="evidence" value="ECO:0007669"/>
    <property type="project" value="UniProtKB-KW"/>
</dbReference>
<dbReference type="Proteomes" id="UP000524246">
    <property type="component" value="Unassembled WGS sequence"/>
</dbReference>
<keyword evidence="2" id="KW-0378">Hydrolase</keyword>
<dbReference type="AlphaFoldDB" id="A0A7X9IJ27"/>
<evidence type="ECO:0000313" key="8">
    <source>
        <dbReference type="Proteomes" id="UP000524246"/>
    </source>
</evidence>
<accession>A0A7X9IJ27</accession>
<keyword evidence="5" id="KW-0732">Signal</keyword>
<dbReference type="Gene3D" id="3.10.170.10">
    <property type="match status" value="1"/>
</dbReference>
<dbReference type="Gene3D" id="1.10.390.10">
    <property type="entry name" value="Neutral Protease Domain 2"/>
    <property type="match status" value="1"/>
</dbReference>
<feature type="signal peptide" evidence="5">
    <location>
        <begin position="1"/>
        <end position="22"/>
    </location>
</feature>
<gene>
    <name evidence="7" type="ORF">GYA55_03445</name>
</gene>
<evidence type="ECO:0000256" key="5">
    <source>
        <dbReference type="SAM" id="SignalP"/>
    </source>
</evidence>
<dbReference type="SUPFAM" id="SSF55486">
    <property type="entry name" value="Metalloproteases ('zincins'), catalytic domain"/>
    <property type="match status" value="1"/>
</dbReference>
<dbReference type="PANTHER" id="PTHR33794:SF1">
    <property type="entry name" value="BACILLOLYSIN"/>
    <property type="match status" value="1"/>
</dbReference>
<keyword evidence="1" id="KW-0645">Protease</keyword>
<feature type="non-terminal residue" evidence="7">
    <location>
        <position position="555"/>
    </location>
</feature>
<reference evidence="7 8" key="1">
    <citation type="journal article" date="2020" name="Biotechnol. Biofuels">
        <title>New insights from the biogas microbiome by comprehensive genome-resolved metagenomics of nearly 1600 species originating from multiple anaerobic digesters.</title>
        <authorList>
            <person name="Campanaro S."/>
            <person name="Treu L."/>
            <person name="Rodriguez-R L.M."/>
            <person name="Kovalovszki A."/>
            <person name="Ziels R.M."/>
            <person name="Maus I."/>
            <person name="Zhu X."/>
            <person name="Kougias P.G."/>
            <person name="Basile A."/>
            <person name="Luo G."/>
            <person name="Schluter A."/>
            <person name="Konstantinidis K.T."/>
            <person name="Angelidaki I."/>
        </authorList>
    </citation>
    <scope>NUCLEOTIDE SEQUENCE [LARGE SCALE GENOMIC DNA]</scope>
    <source>
        <strain evidence="7">AS27yjCOA_65</strain>
    </source>
</reference>
<evidence type="ECO:0000256" key="1">
    <source>
        <dbReference type="ARBA" id="ARBA00022670"/>
    </source>
</evidence>
<organism evidence="7 8">
    <name type="scientific">SAR324 cluster bacterium</name>
    <dbReference type="NCBI Taxonomy" id="2024889"/>
    <lineage>
        <taxon>Bacteria</taxon>
        <taxon>Deltaproteobacteria</taxon>
        <taxon>SAR324 cluster</taxon>
    </lineage>
</organism>
<sequence>MKRVRMLLWIGFLVFFSSLANAKSTELKVFRDKGSNRIISATYNARLALAASIKNLTKIQKARVKIQQRRWNRKDSVLKADEFLDNNKRLLGLNNIGSELLPKAPEADPQGGTIVRYVQQSEQGYPVVYSGLNVRFLKNGSIDSLSVGIAPNISVPGKAKIGKKQALKIAISAFRRDFNTDIEPLVVSNSLVIYPKSLIENTPGNVSILSHQVVLRAPEGSGIEANENYYVDSQSGEVIARLSNIRYLTRYVFDCTTMLWDTKCWVNKRFTDPPHYPEYVFGRGETNLARGTNPVFGYTDTDDMHSLLGSIHNYYLSKFNRDGANNQGGVGTGLYIGSVLYQPAWTFAYVYRDGDLGSHCSYAAFNSGIINFCHDTVGTDTVGHEYSHGIPFFTFNQLPGGGIVFPAGLVYSGESGALDENFSDVMGEMVERSITGNANWLHGMVNGSIVRNLIDPPSISYEGSFYPDKIHSQWFYCGSYDNGGVHINSTVPSKAFYLMSEGGSFNGCEITGIGADKIEQILYRAMTTYYVPTETFNQAYIHIKQACTTLIGNPL</sequence>
<dbReference type="GO" id="GO:0004222">
    <property type="term" value="F:metalloendopeptidase activity"/>
    <property type="evidence" value="ECO:0007669"/>
    <property type="project" value="InterPro"/>
</dbReference>
<dbReference type="InterPro" id="IPR001570">
    <property type="entry name" value="Peptidase_M4_C_domain"/>
</dbReference>
<feature type="chain" id="PRO_5031181591" evidence="5">
    <location>
        <begin position="23"/>
        <end position="555"/>
    </location>
</feature>
<evidence type="ECO:0000256" key="2">
    <source>
        <dbReference type="ARBA" id="ARBA00022801"/>
    </source>
</evidence>
<dbReference type="EMBL" id="JAAZON010000132">
    <property type="protein sequence ID" value="NMC62200.1"/>
    <property type="molecule type" value="Genomic_DNA"/>
</dbReference>
<proteinExistence type="predicted"/>
<comment type="caution">
    <text evidence="7">The sequence shown here is derived from an EMBL/GenBank/DDBJ whole genome shotgun (WGS) entry which is preliminary data.</text>
</comment>
<evidence type="ECO:0000256" key="4">
    <source>
        <dbReference type="ARBA" id="ARBA00023049"/>
    </source>
</evidence>
<dbReference type="Pfam" id="PF02868">
    <property type="entry name" value="Peptidase_M4_C"/>
    <property type="match status" value="1"/>
</dbReference>
<dbReference type="InterPro" id="IPR027268">
    <property type="entry name" value="Peptidase_M4/M1_CTD_sf"/>
</dbReference>
<dbReference type="InterPro" id="IPR050728">
    <property type="entry name" value="Zinc_Metalloprotease_M4"/>
</dbReference>
<dbReference type="PANTHER" id="PTHR33794">
    <property type="entry name" value="BACILLOLYSIN"/>
    <property type="match status" value="1"/>
</dbReference>
<evidence type="ECO:0000256" key="3">
    <source>
        <dbReference type="ARBA" id="ARBA00022833"/>
    </source>
</evidence>
<feature type="domain" description="Peptidase M4 C-terminal" evidence="6">
    <location>
        <begin position="407"/>
        <end position="552"/>
    </location>
</feature>